<feature type="transmembrane region" description="Helical" evidence="8">
    <location>
        <begin position="320"/>
        <end position="343"/>
    </location>
</feature>
<dbReference type="InterPro" id="IPR018825">
    <property type="entry name" value="DUF2427"/>
</dbReference>
<evidence type="ECO:0000256" key="6">
    <source>
        <dbReference type="ARBA" id="ARBA00023136"/>
    </source>
</evidence>
<protein>
    <recommendedName>
        <fullName evidence="14">Cytochrome b561 domain-containing protein</fullName>
    </recommendedName>
</protein>
<sequence length="1209" mass="129941">MIFQRAVSVLLAAILSYSDPSFALDLVDPNAPAAYFATTTSTNATYVVAMNFVRNGDIYIHMHSSTSCSWFGVGIGDQMDGAAMMVAYKAANGTGVVTSVRRASEGQSEPVWMGDRDPEGPRYEPIFTDQYAPAANTAKKGGIQISHGLCRNCSSFGSMKLDYTSKQQPFIFAIGPDSKLESDELDAPLRRHEFYGHFTMDMTVSTSNSSKIYGRVPAPNLPEADGAVADSLFATQDASEVIDGHKDGESALPAHAIFMCFAFVLIFPLGALLLRILQSVLWHGVAQVVGVLLVLVGFGLGVHLSHHYNRSRNFDSAHQVLGFIIFATVFIQLGLGIVHHLIYRRTKQPTIISKIHLFLGPLLILLAIVNGGLGFNLAQNHRDNIPYGIVVAVVAIIFIAIRLWLLFKRRPSSYRPDRESLEAYKTFGPGYQDIQTPVSAGSAAHHFGFEMGTHNAVGRQPAPQRGSDIDRPALPRIVLGHPSDVNGVSIYNVCKMTGAGTTQQSTPEDQTSSPPNAAPDTSNASNALSSAAAVGAHTFRTDLTHEWWTQGGGTSLGNSHMSGGIHSSAPQSQNQDQNHTHEASSAAENARNDTAEELPQPLGSTAQHLLDMEASTSRSMTAAEHVEGFVRPGTSGSGFSDPIDTDEGSLLPGRVDSHGPWSRTAHNDTDFDAAGSDDKDSDEGIVDQVMLGSFDNIAAAERGEEISDEAIVVQAMRGSFISITRSWLPNGRKKSLLLRAVCEFRRQSEGHSDISAMVDGVSVSLRKTKEQNLRWKLPVHAKKLDEIRAHVTQFTVPWKAIATAGGGRKRKTSSASDTEEHTQPSKKKSRPSAATPTQEKTAGESDPEEHGRLSNTYANQIVILNKDLGNAADEVRYSMSFYKDALVVSTDGSYSFSPASGHAGAGMAWPAPETDNEASSPDGMKWYGISWPLGKGSDGQPISTAYAERTAIRLALRMIKWKDMAAGRQSLVIQTDSQTCLHQIKDGLEGKSRDSDVNDIVLYVQALRSQIDVKLIWVKGHHQCTGNRMADRYAHGGRVSSELGSPAITSLDHSAPPGEVLTYAADLLDKPRKKPTCDAGTQTEPLMDENEGGTAEAAHALQGSSESATKTDGFLPVAEPYKTGMSTSPAPIATLPDEVPGTANAQGTSLSTAVQTKLQNHVGATIQLAHFSLAANSAGSSAFAEDDASKNEGPAPKNVRRRWNVQRID</sequence>
<dbReference type="Gene3D" id="3.30.420.10">
    <property type="entry name" value="Ribonuclease H-like superfamily/Ribonuclease H"/>
    <property type="match status" value="1"/>
</dbReference>
<dbReference type="Gene3D" id="2.60.40.1210">
    <property type="entry name" value="Cellobiose dehydrogenase, cytochrome domain"/>
    <property type="match status" value="1"/>
</dbReference>
<evidence type="ECO:0000259" key="11">
    <source>
        <dbReference type="PROSITE" id="PS50939"/>
    </source>
</evidence>
<evidence type="ECO:0000256" key="1">
    <source>
        <dbReference type="ARBA" id="ARBA00004370"/>
    </source>
</evidence>
<dbReference type="Pfam" id="PF10348">
    <property type="entry name" value="DUF2427"/>
    <property type="match status" value="1"/>
</dbReference>
<dbReference type="SUPFAM" id="SSF53098">
    <property type="entry name" value="Ribonuclease H-like"/>
    <property type="match status" value="1"/>
</dbReference>
<dbReference type="InterPro" id="IPR005018">
    <property type="entry name" value="DOMON_domain"/>
</dbReference>
<dbReference type="InterPro" id="IPR012337">
    <property type="entry name" value="RNaseH-like_sf"/>
</dbReference>
<dbReference type="Pfam" id="PF00075">
    <property type="entry name" value="RNase_H"/>
    <property type="match status" value="1"/>
</dbReference>
<feature type="transmembrane region" description="Helical" evidence="8">
    <location>
        <begin position="385"/>
        <end position="405"/>
    </location>
</feature>
<evidence type="ECO:0000313" key="13">
    <source>
        <dbReference type="Proteomes" id="UP000270230"/>
    </source>
</evidence>
<evidence type="ECO:0000256" key="2">
    <source>
        <dbReference type="ARBA" id="ARBA00022448"/>
    </source>
</evidence>
<dbReference type="Proteomes" id="UP000270230">
    <property type="component" value="Unassembled WGS sequence"/>
</dbReference>
<dbReference type="OrthoDB" id="19261at2759"/>
<feature type="compositionally biased region" description="Polar residues" evidence="7">
    <location>
        <begin position="568"/>
        <end position="577"/>
    </location>
</feature>
<dbReference type="GO" id="GO:0016020">
    <property type="term" value="C:membrane"/>
    <property type="evidence" value="ECO:0007669"/>
    <property type="project" value="UniProtKB-SubCell"/>
</dbReference>
<proteinExistence type="predicted"/>
<dbReference type="PANTHER" id="PTHR47797">
    <property type="entry name" value="DEHYDROGENASE, PUTATIVE (AFU_ORTHOLOGUE AFUA_8G05805)-RELATED"/>
    <property type="match status" value="1"/>
</dbReference>
<keyword evidence="4" id="KW-0249">Electron transport</keyword>
<feature type="compositionally biased region" description="Polar residues" evidence="7">
    <location>
        <begin position="499"/>
        <end position="521"/>
    </location>
</feature>
<feature type="region of interest" description="Disordered" evidence="7">
    <location>
        <begin position="1072"/>
        <end position="1112"/>
    </location>
</feature>
<dbReference type="Gene3D" id="1.20.120.1770">
    <property type="match status" value="1"/>
</dbReference>
<evidence type="ECO:0000256" key="9">
    <source>
        <dbReference type="SAM" id="SignalP"/>
    </source>
</evidence>
<dbReference type="VEuPathDB" id="FungiDB:BTJ68_13341"/>
<dbReference type="SMART" id="SM00665">
    <property type="entry name" value="B561"/>
    <property type="match status" value="1"/>
</dbReference>
<dbReference type="GO" id="GO:0003676">
    <property type="term" value="F:nucleic acid binding"/>
    <property type="evidence" value="ECO:0007669"/>
    <property type="project" value="InterPro"/>
</dbReference>
<dbReference type="PROSITE" id="PS50879">
    <property type="entry name" value="RNASE_H_1"/>
    <property type="match status" value="1"/>
</dbReference>
<feature type="region of interest" description="Disordered" evidence="7">
    <location>
        <begin position="499"/>
        <end position="529"/>
    </location>
</feature>
<dbReference type="PROSITE" id="PS50939">
    <property type="entry name" value="CYTOCHROME_B561"/>
    <property type="match status" value="1"/>
</dbReference>
<evidence type="ECO:0000313" key="12">
    <source>
        <dbReference type="EMBL" id="RMY62772.1"/>
    </source>
</evidence>
<feature type="compositionally biased region" description="Basic residues" evidence="7">
    <location>
        <begin position="1198"/>
        <end position="1209"/>
    </location>
</feature>
<keyword evidence="6 8" id="KW-0472">Membrane</keyword>
<gene>
    <name evidence="12" type="ORF">D0865_00245</name>
</gene>
<keyword evidence="2" id="KW-0813">Transport</keyword>
<dbReference type="GO" id="GO:0004523">
    <property type="term" value="F:RNA-DNA hybrid ribonuclease activity"/>
    <property type="evidence" value="ECO:0007669"/>
    <property type="project" value="InterPro"/>
</dbReference>
<evidence type="ECO:0000256" key="4">
    <source>
        <dbReference type="ARBA" id="ARBA00022982"/>
    </source>
</evidence>
<feature type="domain" description="RNase H type-1" evidence="10">
    <location>
        <begin position="882"/>
        <end position="1039"/>
    </location>
</feature>
<organism evidence="12 13">
    <name type="scientific">Hortaea werneckii</name>
    <name type="common">Black yeast</name>
    <name type="synonym">Cladosporium werneckii</name>
    <dbReference type="NCBI Taxonomy" id="91943"/>
    <lineage>
        <taxon>Eukaryota</taxon>
        <taxon>Fungi</taxon>
        <taxon>Dikarya</taxon>
        <taxon>Ascomycota</taxon>
        <taxon>Pezizomycotina</taxon>
        <taxon>Dothideomycetes</taxon>
        <taxon>Dothideomycetidae</taxon>
        <taxon>Mycosphaerellales</taxon>
        <taxon>Teratosphaeriaceae</taxon>
        <taxon>Hortaea</taxon>
    </lineage>
</organism>
<accession>A0A3M7DEV3</accession>
<feature type="domain" description="Cytochrome b561" evidence="11">
    <location>
        <begin position="218"/>
        <end position="410"/>
    </location>
</feature>
<evidence type="ECO:0000259" key="10">
    <source>
        <dbReference type="PROSITE" id="PS50879"/>
    </source>
</evidence>
<dbReference type="CDD" id="cd09630">
    <property type="entry name" value="CDH_like_cytochrome"/>
    <property type="match status" value="1"/>
</dbReference>
<dbReference type="AlphaFoldDB" id="A0A3M7DEV3"/>
<keyword evidence="5 8" id="KW-1133">Transmembrane helix</keyword>
<evidence type="ECO:0008006" key="14">
    <source>
        <dbReference type="Google" id="ProtNLM"/>
    </source>
</evidence>
<dbReference type="CDD" id="cd08760">
    <property type="entry name" value="Cyt_b561_FRRS1_like"/>
    <property type="match status" value="1"/>
</dbReference>
<comment type="caution">
    <text evidence="12">The sequence shown here is derived from an EMBL/GenBank/DDBJ whole genome shotgun (WGS) entry which is preliminary data.</text>
</comment>
<feature type="transmembrane region" description="Helical" evidence="8">
    <location>
        <begin position="280"/>
        <end position="300"/>
    </location>
</feature>
<evidence type="ECO:0000256" key="8">
    <source>
        <dbReference type="SAM" id="Phobius"/>
    </source>
</evidence>
<evidence type="ECO:0000256" key="5">
    <source>
        <dbReference type="ARBA" id="ARBA00022989"/>
    </source>
</evidence>
<dbReference type="InterPro" id="IPR015920">
    <property type="entry name" value="Cellobiose_DH-like_cyt"/>
</dbReference>
<feature type="signal peptide" evidence="9">
    <location>
        <begin position="1"/>
        <end position="23"/>
    </location>
</feature>
<keyword evidence="3 8" id="KW-0812">Transmembrane</keyword>
<dbReference type="SMART" id="SM00664">
    <property type="entry name" value="DoH"/>
    <property type="match status" value="1"/>
</dbReference>
<dbReference type="InterPro" id="IPR002156">
    <property type="entry name" value="RNaseH_domain"/>
</dbReference>
<feature type="chain" id="PRO_5017992405" description="Cytochrome b561 domain-containing protein" evidence="9">
    <location>
        <begin position="24"/>
        <end position="1209"/>
    </location>
</feature>
<name>A0A3M7DEV3_HORWE</name>
<dbReference type="EMBL" id="QWIN01000006">
    <property type="protein sequence ID" value="RMY62772.1"/>
    <property type="molecule type" value="Genomic_DNA"/>
</dbReference>
<dbReference type="PANTHER" id="PTHR47797:SF1">
    <property type="entry name" value="CYTOCHROME B561 DOMAIN-CONTAINING PROTEIN-RELATED"/>
    <property type="match status" value="1"/>
</dbReference>
<keyword evidence="9" id="KW-0732">Signal</keyword>
<feature type="region of interest" description="Disordered" evidence="7">
    <location>
        <begin position="550"/>
        <end position="599"/>
    </location>
</feature>
<feature type="region of interest" description="Disordered" evidence="7">
    <location>
        <begin position="629"/>
        <end position="682"/>
    </location>
</feature>
<dbReference type="SUPFAM" id="SSF49344">
    <property type="entry name" value="CBD9-like"/>
    <property type="match status" value="1"/>
</dbReference>
<feature type="region of interest" description="Disordered" evidence="7">
    <location>
        <begin position="805"/>
        <end position="853"/>
    </location>
</feature>
<comment type="subcellular location">
    <subcellularLocation>
        <location evidence="1">Membrane</location>
    </subcellularLocation>
</comment>
<feature type="region of interest" description="Disordered" evidence="7">
    <location>
        <begin position="1178"/>
        <end position="1209"/>
    </location>
</feature>
<dbReference type="InterPro" id="IPR036397">
    <property type="entry name" value="RNaseH_sf"/>
</dbReference>
<feature type="transmembrane region" description="Helical" evidence="8">
    <location>
        <begin position="252"/>
        <end position="273"/>
    </location>
</feature>
<reference evidence="12 13" key="1">
    <citation type="journal article" date="2018" name="BMC Genomics">
        <title>Genomic evidence for intraspecific hybridization in a clonal and extremely halotolerant yeast.</title>
        <authorList>
            <person name="Gostincar C."/>
            <person name="Stajich J.E."/>
            <person name="Zupancic J."/>
            <person name="Zalar P."/>
            <person name="Gunde-Cimerman N."/>
        </authorList>
    </citation>
    <scope>NUCLEOTIDE SEQUENCE [LARGE SCALE GENOMIC DNA]</scope>
    <source>
        <strain evidence="12 13">EXF-151</strain>
    </source>
</reference>
<dbReference type="Pfam" id="PF16010">
    <property type="entry name" value="CDH-cyt"/>
    <property type="match status" value="1"/>
</dbReference>
<dbReference type="InterPro" id="IPR006593">
    <property type="entry name" value="Cyt_b561/ferric_Rdtase_TM"/>
</dbReference>
<evidence type="ECO:0000256" key="7">
    <source>
        <dbReference type="SAM" id="MobiDB-lite"/>
    </source>
</evidence>
<evidence type="ECO:0000256" key="3">
    <source>
        <dbReference type="ARBA" id="ARBA00022692"/>
    </source>
</evidence>
<feature type="transmembrane region" description="Helical" evidence="8">
    <location>
        <begin position="355"/>
        <end position="373"/>
    </location>
</feature>